<organism evidence="1 2">
    <name type="scientific">Nocardioides endophyticus</name>
    <dbReference type="NCBI Taxonomy" id="1353775"/>
    <lineage>
        <taxon>Bacteria</taxon>
        <taxon>Bacillati</taxon>
        <taxon>Actinomycetota</taxon>
        <taxon>Actinomycetes</taxon>
        <taxon>Propionibacteriales</taxon>
        <taxon>Nocardioidaceae</taxon>
        <taxon>Nocardioides</taxon>
    </lineage>
</organism>
<comment type="caution">
    <text evidence="1">The sequence shown here is derived from an EMBL/GenBank/DDBJ whole genome shotgun (WGS) entry which is preliminary data.</text>
</comment>
<evidence type="ECO:0000313" key="1">
    <source>
        <dbReference type="EMBL" id="GAA4722782.1"/>
    </source>
</evidence>
<reference evidence="2" key="1">
    <citation type="journal article" date="2019" name="Int. J. Syst. Evol. Microbiol.">
        <title>The Global Catalogue of Microorganisms (GCM) 10K type strain sequencing project: providing services to taxonomists for standard genome sequencing and annotation.</title>
        <authorList>
            <consortium name="The Broad Institute Genomics Platform"/>
            <consortium name="The Broad Institute Genome Sequencing Center for Infectious Disease"/>
            <person name="Wu L."/>
            <person name="Ma J."/>
        </authorList>
    </citation>
    <scope>NUCLEOTIDE SEQUENCE [LARGE SCALE GENOMIC DNA]</scope>
    <source>
        <strain evidence="2">JCM 18532</strain>
    </source>
</reference>
<dbReference type="Proteomes" id="UP001499882">
    <property type="component" value="Unassembled WGS sequence"/>
</dbReference>
<gene>
    <name evidence="1" type="ORF">GCM10023350_01240</name>
</gene>
<dbReference type="EMBL" id="BAABKN010000002">
    <property type="protein sequence ID" value="GAA4722782.1"/>
    <property type="molecule type" value="Genomic_DNA"/>
</dbReference>
<dbReference type="RefSeq" id="WP_345524572.1">
    <property type="nucleotide sequence ID" value="NZ_BAABKN010000002.1"/>
</dbReference>
<accession>A0ABP8Y8D6</accession>
<proteinExistence type="predicted"/>
<protein>
    <submittedName>
        <fullName evidence="1">Uncharacterized protein</fullName>
    </submittedName>
</protein>
<evidence type="ECO:0000313" key="2">
    <source>
        <dbReference type="Proteomes" id="UP001499882"/>
    </source>
</evidence>
<keyword evidence="2" id="KW-1185">Reference proteome</keyword>
<sequence length="211" mass="21388">MSTPTSAGRTPTLVAILLGLLLLGLMAAFAIGLPKAQGDEAGHAEELTLTLPDTLPGGYVASDDPDAFADGQLADQADQIAEQEQANREYGNTALPEALGTAAETRTYVANGTEAVFVQAFQSEGGAFAPNSVPDPANSGGQAGTEMKSVGDGACILTYGQAQAEGQAPPVAFSQCQVSLGEVTVQIGSSAVAAEDLVGVADDLLKTFEQD</sequence>
<name>A0ABP8Y8D6_9ACTN</name>